<keyword evidence="2" id="KW-1133">Transmembrane helix</keyword>
<dbReference type="EMBL" id="BAABGA010000090">
    <property type="protein sequence ID" value="GAA4467663.1"/>
    <property type="molecule type" value="Genomic_DNA"/>
</dbReference>
<feature type="transmembrane region" description="Helical" evidence="2">
    <location>
        <begin position="64"/>
        <end position="82"/>
    </location>
</feature>
<keyword evidence="2" id="KW-0472">Membrane</keyword>
<name>A0ABP8NM77_9BACT</name>
<proteinExistence type="predicted"/>
<accession>A0ABP8NM77</accession>
<sequence length="94" mass="10669">MTFDAEPHDTPIEAKLASHPARTSSTDRMIQSRGAVLAVLFLVMGALGIPLLWMNKAFSNAERWFWAVVVTIYTAILIYIAWRICMWSYHQIVG</sequence>
<evidence type="ECO:0000313" key="4">
    <source>
        <dbReference type="Proteomes" id="UP001500840"/>
    </source>
</evidence>
<gene>
    <name evidence="3" type="ORF">GCM10023156_57860</name>
</gene>
<dbReference type="Proteomes" id="UP001500840">
    <property type="component" value="Unassembled WGS sequence"/>
</dbReference>
<organism evidence="3 4">
    <name type="scientific">Novipirellula rosea</name>
    <dbReference type="NCBI Taxonomy" id="1031540"/>
    <lineage>
        <taxon>Bacteria</taxon>
        <taxon>Pseudomonadati</taxon>
        <taxon>Planctomycetota</taxon>
        <taxon>Planctomycetia</taxon>
        <taxon>Pirellulales</taxon>
        <taxon>Pirellulaceae</taxon>
        <taxon>Novipirellula</taxon>
    </lineage>
</organism>
<evidence type="ECO:0000256" key="2">
    <source>
        <dbReference type="SAM" id="Phobius"/>
    </source>
</evidence>
<evidence type="ECO:0000256" key="1">
    <source>
        <dbReference type="SAM" id="MobiDB-lite"/>
    </source>
</evidence>
<evidence type="ECO:0000313" key="3">
    <source>
        <dbReference type="EMBL" id="GAA4467663.1"/>
    </source>
</evidence>
<feature type="transmembrane region" description="Helical" evidence="2">
    <location>
        <begin position="34"/>
        <end position="52"/>
    </location>
</feature>
<keyword evidence="4" id="KW-1185">Reference proteome</keyword>
<feature type="region of interest" description="Disordered" evidence="1">
    <location>
        <begin position="1"/>
        <end position="25"/>
    </location>
</feature>
<feature type="compositionally biased region" description="Basic and acidic residues" evidence="1">
    <location>
        <begin position="1"/>
        <end position="12"/>
    </location>
</feature>
<protein>
    <submittedName>
        <fullName evidence="3">Uncharacterized protein</fullName>
    </submittedName>
</protein>
<reference evidence="4" key="1">
    <citation type="journal article" date="2019" name="Int. J. Syst. Evol. Microbiol.">
        <title>The Global Catalogue of Microorganisms (GCM) 10K type strain sequencing project: providing services to taxonomists for standard genome sequencing and annotation.</title>
        <authorList>
            <consortium name="The Broad Institute Genomics Platform"/>
            <consortium name="The Broad Institute Genome Sequencing Center for Infectious Disease"/>
            <person name="Wu L."/>
            <person name="Ma J."/>
        </authorList>
    </citation>
    <scope>NUCLEOTIDE SEQUENCE [LARGE SCALE GENOMIC DNA]</scope>
    <source>
        <strain evidence="4">JCM 17759</strain>
    </source>
</reference>
<comment type="caution">
    <text evidence="3">The sequence shown here is derived from an EMBL/GenBank/DDBJ whole genome shotgun (WGS) entry which is preliminary data.</text>
</comment>
<keyword evidence="2" id="KW-0812">Transmembrane</keyword>